<name>A0A316AS84_9BACT</name>
<keyword evidence="3" id="KW-0804">Transcription</keyword>
<dbReference type="PRINTS" id="PR00032">
    <property type="entry name" value="HTHARAC"/>
</dbReference>
<organism evidence="5 6">
    <name type="scientific">Dyadobacter jejuensis</name>
    <dbReference type="NCBI Taxonomy" id="1082580"/>
    <lineage>
        <taxon>Bacteria</taxon>
        <taxon>Pseudomonadati</taxon>
        <taxon>Bacteroidota</taxon>
        <taxon>Cytophagia</taxon>
        <taxon>Cytophagales</taxon>
        <taxon>Spirosomataceae</taxon>
        <taxon>Dyadobacter</taxon>
    </lineage>
</organism>
<dbReference type="RefSeq" id="WP_109672709.1">
    <property type="nucleotide sequence ID" value="NZ_QGDT01000001.1"/>
</dbReference>
<evidence type="ECO:0000256" key="2">
    <source>
        <dbReference type="ARBA" id="ARBA00023125"/>
    </source>
</evidence>
<keyword evidence="6" id="KW-1185">Reference proteome</keyword>
<evidence type="ECO:0000259" key="4">
    <source>
        <dbReference type="PROSITE" id="PS01124"/>
    </source>
</evidence>
<dbReference type="Gene3D" id="1.10.10.60">
    <property type="entry name" value="Homeodomain-like"/>
    <property type="match status" value="2"/>
</dbReference>
<protein>
    <submittedName>
        <fullName evidence="5">AraC-like DNA-binding protein</fullName>
    </submittedName>
</protein>
<keyword evidence="2 5" id="KW-0238">DNA-binding</keyword>
<dbReference type="InterPro" id="IPR009057">
    <property type="entry name" value="Homeodomain-like_sf"/>
</dbReference>
<dbReference type="InterPro" id="IPR053142">
    <property type="entry name" value="PchR_regulatory_protein"/>
</dbReference>
<dbReference type="PROSITE" id="PS01124">
    <property type="entry name" value="HTH_ARAC_FAMILY_2"/>
    <property type="match status" value="1"/>
</dbReference>
<dbReference type="Pfam" id="PF12833">
    <property type="entry name" value="HTH_18"/>
    <property type="match status" value="1"/>
</dbReference>
<dbReference type="PANTHER" id="PTHR47893">
    <property type="entry name" value="REGULATORY PROTEIN PCHR"/>
    <property type="match status" value="1"/>
</dbReference>
<dbReference type="InterPro" id="IPR018060">
    <property type="entry name" value="HTH_AraC"/>
</dbReference>
<dbReference type="SMART" id="SM00342">
    <property type="entry name" value="HTH_ARAC"/>
    <property type="match status" value="1"/>
</dbReference>
<dbReference type="EMBL" id="QGDT01000001">
    <property type="protein sequence ID" value="PWJ60472.1"/>
    <property type="molecule type" value="Genomic_DNA"/>
</dbReference>
<proteinExistence type="predicted"/>
<dbReference type="PANTHER" id="PTHR47893:SF1">
    <property type="entry name" value="REGULATORY PROTEIN PCHR"/>
    <property type="match status" value="1"/>
</dbReference>
<dbReference type="InterPro" id="IPR018062">
    <property type="entry name" value="HTH_AraC-typ_CS"/>
</dbReference>
<keyword evidence="1" id="KW-0805">Transcription regulation</keyword>
<dbReference type="GO" id="GO:0003700">
    <property type="term" value="F:DNA-binding transcription factor activity"/>
    <property type="evidence" value="ECO:0007669"/>
    <property type="project" value="InterPro"/>
</dbReference>
<dbReference type="GO" id="GO:0043565">
    <property type="term" value="F:sequence-specific DNA binding"/>
    <property type="evidence" value="ECO:0007669"/>
    <property type="project" value="InterPro"/>
</dbReference>
<dbReference type="OrthoDB" id="799767at2"/>
<evidence type="ECO:0000256" key="1">
    <source>
        <dbReference type="ARBA" id="ARBA00023015"/>
    </source>
</evidence>
<evidence type="ECO:0000313" key="5">
    <source>
        <dbReference type="EMBL" id="PWJ60472.1"/>
    </source>
</evidence>
<comment type="caution">
    <text evidence="5">The sequence shown here is derived from an EMBL/GenBank/DDBJ whole genome shotgun (WGS) entry which is preliminary data.</text>
</comment>
<feature type="domain" description="HTH araC/xylS-type" evidence="4">
    <location>
        <begin position="237"/>
        <end position="335"/>
    </location>
</feature>
<evidence type="ECO:0000256" key="3">
    <source>
        <dbReference type="ARBA" id="ARBA00023163"/>
    </source>
</evidence>
<gene>
    <name evidence="5" type="ORF">CLV98_101656</name>
</gene>
<dbReference type="AlphaFoldDB" id="A0A316AS84"/>
<accession>A0A316AS84</accession>
<reference evidence="5 6" key="1">
    <citation type="submission" date="2018-03" db="EMBL/GenBank/DDBJ databases">
        <title>Genomic Encyclopedia of Archaeal and Bacterial Type Strains, Phase II (KMG-II): from individual species to whole genera.</title>
        <authorList>
            <person name="Goeker M."/>
        </authorList>
    </citation>
    <scope>NUCLEOTIDE SEQUENCE [LARGE SCALE GENOMIC DNA]</scope>
    <source>
        <strain evidence="5 6">DSM 100346</strain>
    </source>
</reference>
<dbReference type="Proteomes" id="UP000245880">
    <property type="component" value="Unassembled WGS sequence"/>
</dbReference>
<dbReference type="PROSITE" id="PS00041">
    <property type="entry name" value="HTH_ARAC_FAMILY_1"/>
    <property type="match status" value="1"/>
</dbReference>
<dbReference type="SUPFAM" id="SSF46689">
    <property type="entry name" value="Homeodomain-like"/>
    <property type="match status" value="2"/>
</dbReference>
<sequence length="362" mass="42227">MANYEQMEGDKIARDIQIASWKFPDFGNFQEHEVIENDIEYKDDLRIGWGKEFIMEDIYIWYGKFHSPSQKPLAVIPLQSHIQMFFSLGSPMSYRHENEREPFVRFETHQQNMLLLPKKNWYVEWQPEEDNEAFSIHISTDFLFRNLARGHKLQARFESANQSNSPAFLCQRHLPLTPRTLSVLFDILHHDCKGQQKGMFLKAKVIELIALQLDQFEQCPPPTQSDPLQETDLKKMKHAREILIGNLETPISLKDLARQVGTNEFNLKKQFKLIFGDTVFGYQHKYRMQHARELLCKEENKISEVAQMVGYKHATHFTAAFKKHFGYLPNKIRLSLLYFFQALESLEALAAACGDSGVVTLL</sequence>
<dbReference type="InterPro" id="IPR020449">
    <property type="entry name" value="Tscrpt_reg_AraC-type_HTH"/>
</dbReference>
<evidence type="ECO:0000313" key="6">
    <source>
        <dbReference type="Proteomes" id="UP000245880"/>
    </source>
</evidence>